<dbReference type="OrthoDB" id="10389368at2759"/>
<dbReference type="EMBL" id="FN653015">
    <property type="protein sequence ID" value="CBY20742.1"/>
    <property type="molecule type" value="Genomic_DNA"/>
</dbReference>
<dbReference type="Pfam" id="PF13349">
    <property type="entry name" value="DUF4097"/>
    <property type="match status" value="1"/>
</dbReference>
<sequence>MLRHVFRRAQHTITGLSANLSVQGRSKDSTGIHLTCMDLIKHPSADQAVFNLDELDSWVRERSHQELDIFASGAQDVTGDISVYSKVNLKSENGSTSVSNLEAPSVKIRSKKGDITLNSIKIANSVLGESIDLKSESGNIFLNGRTVGDVKAHTDKGNIQAGTLQSLTIDLRGKEIFVESAYAGDVLVRASGSTMVKNVNGNIDIESAGRVLLDGCDGELRIMSGDEVDVHLDSSLKSANIVSNVAVIIRTAPDQNKHTFSVTADEIEVNGFTDYSQRTDGPTTTINLGGENTAGHPRKVASIDFGGVIDVTAPSVAIQAESWFQKMANQKKRFPAKKTAADSQFRFY</sequence>
<evidence type="ECO:0000259" key="1">
    <source>
        <dbReference type="Pfam" id="PF13349"/>
    </source>
</evidence>
<dbReference type="InterPro" id="IPR025164">
    <property type="entry name" value="Toastrack_DUF4097"/>
</dbReference>
<evidence type="ECO:0000313" key="2">
    <source>
        <dbReference type="EMBL" id="CBY20742.1"/>
    </source>
</evidence>
<evidence type="ECO:0000313" key="3">
    <source>
        <dbReference type="Proteomes" id="UP000001307"/>
    </source>
</evidence>
<organism evidence="2">
    <name type="scientific">Oikopleura dioica</name>
    <name type="common">Tunicate</name>
    <dbReference type="NCBI Taxonomy" id="34765"/>
    <lineage>
        <taxon>Eukaryota</taxon>
        <taxon>Metazoa</taxon>
        <taxon>Chordata</taxon>
        <taxon>Tunicata</taxon>
        <taxon>Appendicularia</taxon>
        <taxon>Copelata</taxon>
        <taxon>Oikopleuridae</taxon>
        <taxon>Oikopleura</taxon>
    </lineage>
</organism>
<accession>E4WSK9</accession>
<dbReference type="AlphaFoldDB" id="E4WSK9"/>
<gene>
    <name evidence="2" type="ORF">GSOID_T00000746001</name>
</gene>
<dbReference type="PANTHER" id="PTHR34094:SF1">
    <property type="entry name" value="PROTEIN FAM185A"/>
    <property type="match status" value="1"/>
</dbReference>
<proteinExistence type="predicted"/>
<dbReference type="PANTHER" id="PTHR34094">
    <property type="match status" value="1"/>
</dbReference>
<dbReference type="InParanoid" id="E4WSK9"/>
<feature type="domain" description="DUF4097" evidence="1">
    <location>
        <begin position="79"/>
        <end position="161"/>
    </location>
</feature>
<reference evidence="2" key="1">
    <citation type="journal article" date="2010" name="Science">
        <title>Plasticity of animal genome architecture unmasked by rapid evolution of a pelagic tunicate.</title>
        <authorList>
            <person name="Denoeud F."/>
            <person name="Henriet S."/>
            <person name="Mungpakdee S."/>
            <person name="Aury J.M."/>
            <person name="Da Silva C."/>
            <person name="Brinkmann H."/>
            <person name="Mikhaleva J."/>
            <person name="Olsen L.C."/>
            <person name="Jubin C."/>
            <person name="Canestro C."/>
            <person name="Bouquet J.M."/>
            <person name="Danks G."/>
            <person name="Poulain J."/>
            <person name="Campsteijn C."/>
            <person name="Adamski M."/>
            <person name="Cross I."/>
            <person name="Yadetie F."/>
            <person name="Muffato M."/>
            <person name="Louis A."/>
            <person name="Butcher S."/>
            <person name="Tsagkogeorga G."/>
            <person name="Konrad A."/>
            <person name="Singh S."/>
            <person name="Jensen M.F."/>
            <person name="Cong E.H."/>
            <person name="Eikeseth-Otteraa H."/>
            <person name="Noel B."/>
            <person name="Anthouard V."/>
            <person name="Porcel B.M."/>
            <person name="Kachouri-Lafond R."/>
            <person name="Nishino A."/>
            <person name="Ugolini M."/>
            <person name="Chourrout P."/>
            <person name="Nishida H."/>
            <person name="Aasland R."/>
            <person name="Huzurbazar S."/>
            <person name="Westhof E."/>
            <person name="Delsuc F."/>
            <person name="Lehrach H."/>
            <person name="Reinhardt R."/>
            <person name="Weissenbach J."/>
            <person name="Roy S.W."/>
            <person name="Artiguenave F."/>
            <person name="Postlethwait J.H."/>
            <person name="Manak J.R."/>
            <person name="Thompson E.M."/>
            <person name="Jaillon O."/>
            <person name="Du Pasquier L."/>
            <person name="Boudinot P."/>
            <person name="Liberles D.A."/>
            <person name="Volff J.N."/>
            <person name="Philippe H."/>
            <person name="Lenhard B."/>
            <person name="Roest Crollius H."/>
            <person name="Wincker P."/>
            <person name="Chourrout D."/>
        </authorList>
    </citation>
    <scope>NUCLEOTIDE SEQUENCE [LARGE SCALE GENOMIC DNA]</scope>
</reference>
<name>E4WSK9_OIKDI</name>
<protein>
    <recommendedName>
        <fullName evidence="1">DUF4097 domain-containing protein</fullName>
    </recommendedName>
</protein>
<dbReference type="Proteomes" id="UP000001307">
    <property type="component" value="Unassembled WGS sequence"/>
</dbReference>
<keyword evidence="3" id="KW-1185">Reference proteome</keyword>